<evidence type="ECO:0000259" key="5">
    <source>
        <dbReference type="PROSITE" id="PS50893"/>
    </source>
</evidence>
<dbReference type="Proteomes" id="UP000662783">
    <property type="component" value="Chromosome"/>
</dbReference>
<proteinExistence type="inferred from homology"/>
<organism evidence="6 7">
    <name type="scientific">Fulvivirga lutea</name>
    <dbReference type="NCBI Taxonomy" id="2810512"/>
    <lineage>
        <taxon>Bacteria</taxon>
        <taxon>Pseudomonadati</taxon>
        <taxon>Bacteroidota</taxon>
        <taxon>Cytophagia</taxon>
        <taxon>Cytophagales</taxon>
        <taxon>Fulvivirgaceae</taxon>
        <taxon>Fulvivirga</taxon>
    </lineage>
</organism>
<dbReference type="EMBL" id="CP070608">
    <property type="protein sequence ID" value="QSE98400.1"/>
    <property type="molecule type" value="Genomic_DNA"/>
</dbReference>
<keyword evidence="3" id="KW-0547">Nucleotide-binding</keyword>
<dbReference type="PANTHER" id="PTHR46743">
    <property type="entry name" value="TEICHOIC ACIDS EXPORT ATP-BINDING PROTEIN TAGH"/>
    <property type="match status" value="1"/>
</dbReference>
<evidence type="ECO:0000256" key="3">
    <source>
        <dbReference type="ARBA" id="ARBA00022741"/>
    </source>
</evidence>
<dbReference type="InterPro" id="IPR015860">
    <property type="entry name" value="ABC_transpr_TagH-like"/>
</dbReference>
<dbReference type="SUPFAM" id="SSF52540">
    <property type="entry name" value="P-loop containing nucleoside triphosphate hydrolases"/>
    <property type="match status" value="1"/>
</dbReference>
<dbReference type="Pfam" id="PF00005">
    <property type="entry name" value="ABC_tran"/>
    <property type="match status" value="1"/>
</dbReference>
<dbReference type="InterPro" id="IPR017871">
    <property type="entry name" value="ABC_transporter-like_CS"/>
</dbReference>
<comment type="similarity">
    <text evidence="1">Belongs to the ABC transporter superfamily.</text>
</comment>
<dbReference type="InterPro" id="IPR003439">
    <property type="entry name" value="ABC_transporter-like_ATP-bd"/>
</dbReference>
<dbReference type="InterPro" id="IPR003593">
    <property type="entry name" value="AAA+_ATPase"/>
</dbReference>
<dbReference type="PROSITE" id="PS00211">
    <property type="entry name" value="ABC_TRANSPORTER_1"/>
    <property type="match status" value="1"/>
</dbReference>
<dbReference type="PANTHER" id="PTHR46743:SF2">
    <property type="entry name" value="TEICHOIC ACIDS EXPORT ATP-BINDING PROTEIN TAGH"/>
    <property type="match status" value="1"/>
</dbReference>
<dbReference type="AlphaFoldDB" id="A0A974WHT8"/>
<evidence type="ECO:0000313" key="6">
    <source>
        <dbReference type="EMBL" id="QSE98400.1"/>
    </source>
</evidence>
<dbReference type="PROSITE" id="PS50893">
    <property type="entry name" value="ABC_TRANSPORTER_2"/>
    <property type="match status" value="1"/>
</dbReference>
<evidence type="ECO:0000313" key="7">
    <source>
        <dbReference type="Proteomes" id="UP000662783"/>
    </source>
</evidence>
<dbReference type="GO" id="GO:0140359">
    <property type="term" value="F:ABC-type transporter activity"/>
    <property type="evidence" value="ECO:0007669"/>
    <property type="project" value="InterPro"/>
</dbReference>
<evidence type="ECO:0000256" key="1">
    <source>
        <dbReference type="ARBA" id="ARBA00005417"/>
    </source>
</evidence>
<dbReference type="InterPro" id="IPR027417">
    <property type="entry name" value="P-loop_NTPase"/>
</dbReference>
<sequence>MENIDTSKPAISLKNVSKTFILSEKKNGSIKGIIAQILGNGKNKKKLKAVNDISFSIQQGENFGIIGRNGSGKSTLVKIMSGAFIPDKGGEVLRNGTSMLLNLGVGMSHELTARQNIYVSGSALGLKIKEIDQVFDQIIQFAELEEFVDSKIKYFSSGMIQRLSFSIAVNAGADIMFLDEVFAVGDAKFRAKAIKVMEESWINGRTIIMVSHSLSNIKKYCKRALYLKNGKIAFLGDAKEAIELYNQDNQT</sequence>
<dbReference type="CDD" id="cd03220">
    <property type="entry name" value="ABC_KpsT_Wzt"/>
    <property type="match status" value="1"/>
</dbReference>
<evidence type="ECO:0000256" key="2">
    <source>
        <dbReference type="ARBA" id="ARBA00022448"/>
    </source>
</evidence>
<keyword evidence="7" id="KW-1185">Reference proteome</keyword>
<dbReference type="KEGG" id="fuv:JR347_04805"/>
<reference evidence="6" key="1">
    <citation type="submission" date="2021-02" db="EMBL/GenBank/DDBJ databases">
        <title>Fulvivirga sp. S481 isolated from sea water.</title>
        <authorList>
            <person name="Bae S.S."/>
            <person name="Baek K."/>
        </authorList>
    </citation>
    <scope>NUCLEOTIDE SEQUENCE</scope>
    <source>
        <strain evidence="6">S481</strain>
    </source>
</reference>
<dbReference type="GO" id="GO:0016020">
    <property type="term" value="C:membrane"/>
    <property type="evidence" value="ECO:0007669"/>
    <property type="project" value="InterPro"/>
</dbReference>
<dbReference type="Gene3D" id="3.40.50.300">
    <property type="entry name" value="P-loop containing nucleotide triphosphate hydrolases"/>
    <property type="match status" value="1"/>
</dbReference>
<dbReference type="InterPro" id="IPR050683">
    <property type="entry name" value="Bact_Polysacc_Export_ATP-bd"/>
</dbReference>
<keyword evidence="2" id="KW-0813">Transport</keyword>
<dbReference type="RefSeq" id="WP_205722914.1">
    <property type="nucleotide sequence ID" value="NZ_CP070608.1"/>
</dbReference>
<name>A0A974WHT8_9BACT</name>
<accession>A0A974WHT8</accession>
<protein>
    <submittedName>
        <fullName evidence="6">ABC transporter ATP-binding protein</fullName>
    </submittedName>
</protein>
<dbReference type="GO" id="GO:0005524">
    <property type="term" value="F:ATP binding"/>
    <property type="evidence" value="ECO:0007669"/>
    <property type="project" value="UniProtKB-KW"/>
</dbReference>
<evidence type="ECO:0000256" key="4">
    <source>
        <dbReference type="ARBA" id="ARBA00022840"/>
    </source>
</evidence>
<gene>
    <name evidence="6" type="ORF">JR347_04805</name>
</gene>
<feature type="domain" description="ABC transporter" evidence="5">
    <location>
        <begin position="11"/>
        <end position="251"/>
    </location>
</feature>
<dbReference type="GO" id="GO:0016887">
    <property type="term" value="F:ATP hydrolysis activity"/>
    <property type="evidence" value="ECO:0007669"/>
    <property type="project" value="InterPro"/>
</dbReference>
<dbReference type="SMART" id="SM00382">
    <property type="entry name" value="AAA"/>
    <property type="match status" value="1"/>
</dbReference>
<keyword evidence="4 6" id="KW-0067">ATP-binding</keyword>